<dbReference type="InterPro" id="IPR003594">
    <property type="entry name" value="HATPase_dom"/>
</dbReference>
<evidence type="ECO:0000256" key="7">
    <source>
        <dbReference type="ARBA" id="ARBA00022777"/>
    </source>
</evidence>
<evidence type="ECO:0000256" key="1">
    <source>
        <dbReference type="ARBA" id="ARBA00000085"/>
    </source>
</evidence>
<evidence type="ECO:0000256" key="11">
    <source>
        <dbReference type="SAM" id="Phobius"/>
    </source>
</evidence>
<evidence type="ECO:0000256" key="2">
    <source>
        <dbReference type="ARBA" id="ARBA00004651"/>
    </source>
</evidence>
<dbReference type="EC" id="2.7.13.3" evidence="3"/>
<comment type="subcellular location">
    <subcellularLocation>
        <location evidence="2">Cell membrane</location>
        <topology evidence="2">Multi-pass membrane protein</topology>
    </subcellularLocation>
</comment>
<dbReference type="RefSeq" id="WP_072753115.1">
    <property type="nucleotide sequence ID" value="NZ_FOAW01000019.1"/>
</dbReference>
<dbReference type="InterPro" id="IPR005467">
    <property type="entry name" value="His_kinase_dom"/>
</dbReference>
<dbReference type="PANTHER" id="PTHR43547">
    <property type="entry name" value="TWO-COMPONENT HISTIDINE KINASE"/>
    <property type="match status" value="1"/>
</dbReference>
<keyword evidence="8 11" id="KW-1133">Transmembrane helix</keyword>
<dbReference type="InterPro" id="IPR033463">
    <property type="entry name" value="sCache_3"/>
</dbReference>
<dbReference type="SUPFAM" id="SSF55874">
    <property type="entry name" value="ATPase domain of HSP90 chaperone/DNA topoisomerase II/histidine kinase"/>
    <property type="match status" value="1"/>
</dbReference>
<gene>
    <name evidence="13" type="ORF">SAMN05444583_11974</name>
</gene>
<dbReference type="PROSITE" id="PS50109">
    <property type="entry name" value="HIS_KIN"/>
    <property type="match status" value="1"/>
</dbReference>
<keyword evidence="14" id="KW-1185">Reference proteome</keyword>
<evidence type="ECO:0000313" key="13">
    <source>
        <dbReference type="EMBL" id="SEM00958.1"/>
    </source>
</evidence>
<proteinExistence type="predicted"/>
<evidence type="ECO:0000256" key="4">
    <source>
        <dbReference type="ARBA" id="ARBA00022475"/>
    </source>
</evidence>
<evidence type="ECO:0000256" key="8">
    <source>
        <dbReference type="ARBA" id="ARBA00022989"/>
    </source>
</evidence>
<keyword evidence="6 11" id="KW-0812">Transmembrane</keyword>
<evidence type="ECO:0000256" key="3">
    <source>
        <dbReference type="ARBA" id="ARBA00012438"/>
    </source>
</evidence>
<evidence type="ECO:0000256" key="5">
    <source>
        <dbReference type="ARBA" id="ARBA00022553"/>
    </source>
</evidence>
<sequence length="522" mass="55336">MIRSRRRASLAGQVLVLQLLVLAVVVLTGTVVTVLDERRDADAATEREVAAVAESVAWADSTAAGLLSPDPTAALQPQTERIRLATGIDFIVVMAPDRTRYTHTNPALIGQPFSGHIDRALAGETFTETYAGSLGPSIRAVTPVYSDGRIVGLVAAGVTRERIIDQFLRGLPLLLAVTAVALVLAALGSVLLSRRLRRQTLGLAPAELRTLYEHHDAVLHSIGEGLLVFDAGSDVAEVVNDEARRLLTLPDGPITRAQLPESLRTLGPGQVKDEVHLTGDRVLVVNQDPVSFEGRVIGTVTTLRDHTELQSITGELDSVRVFTESLRSQAHESANRLHTVVTMVELGRTEEAVAFATAELALSQHLIDRLTTAIAEPALAALLLGKVNQAAERGVDLTVTDDTALPTTGPLTARELVTLVGNLVDNAIDAAGTGAGDERPWVEVTMRSDGAELSVRVADSGPGMSAEALERATARGYSTKSDQRGLGLALVMQVITRHGGSITAEMTYGSVVLVRIPLGGNE</sequence>
<dbReference type="InterPro" id="IPR036890">
    <property type="entry name" value="HATPase_C_sf"/>
</dbReference>
<dbReference type="AlphaFoldDB" id="A0A1H7UWF3"/>
<name>A0A1H7UWF3_9NOCA</name>
<dbReference type="GO" id="GO:0000155">
    <property type="term" value="F:phosphorelay sensor kinase activity"/>
    <property type="evidence" value="ECO:0007669"/>
    <property type="project" value="TreeGrafter"/>
</dbReference>
<dbReference type="Pfam" id="PF17203">
    <property type="entry name" value="sCache_3_2"/>
    <property type="match status" value="1"/>
</dbReference>
<dbReference type="PRINTS" id="PR00344">
    <property type="entry name" value="BCTRLSENSOR"/>
</dbReference>
<dbReference type="Pfam" id="PF02518">
    <property type="entry name" value="HATPase_c"/>
    <property type="match status" value="1"/>
</dbReference>
<dbReference type="Proteomes" id="UP000198677">
    <property type="component" value="Unassembled WGS sequence"/>
</dbReference>
<dbReference type="PANTHER" id="PTHR43547:SF10">
    <property type="entry name" value="SENSOR HISTIDINE KINASE DCUS"/>
    <property type="match status" value="1"/>
</dbReference>
<feature type="domain" description="Histidine kinase" evidence="12">
    <location>
        <begin position="332"/>
        <end position="520"/>
    </location>
</feature>
<reference evidence="14" key="1">
    <citation type="submission" date="2016-10" db="EMBL/GenBank/DDBJ databases">
        <authorList>
            <person name="Varghese N."/>
            <person name="Submissions S."/>
        </authorList>
    </citation>
    <scope>NUCLEOTIDE SEQUENCE [LARGE SCALE GENOMIC DNA]</scope>
    <source>
        <strain evidence="14">DSM 44675</strain>
    </source>
</reference>
<evidence type="ECO:0000256" key="9">
    <source>
        <dbReference type="ARBA" id="ARBA00023012"/>
    </source>
</evidence>
<dbReference type="Gene3D" id="3.30.450.20">
    <property type="entry name" value="PAS domain"/>
    <property type="match status" value="2"/>
</dbReference>
<keyword evidence="4" id="KW-1003">Cell membrane</keyword>
<keyword evidence="10 11" id="KW-0472">Membrane</keyword>
<keyword evidence="9" id="KW-0902">Two-component regulatory system</keyword>
<evidence type="ECO:0000256" key="6">
    <source>
        <dbReference type="ARBA" id="ARBA00022692"/>
    </source>
</evidence>
<feature type="transmembrane region" description="Helical" evidence="11">
    <location>
        <begin position="170"/>
        <end position="192"/>
    </location>
</feature>
<keyword evidence="7 13" id="KW-0418">Kinase</keyword>
<dbReference type="OrthoDB" id="9792686at2"/>
<keyword evidence="5" id="KW-0597">Phosphoprotein</keyword>
<evidence type="ECO:0000256" key="10">
    <source>
        <dbReference type="ARBA" id="ARBA00023136"/>
    </source>
</evidence>
<keyword evidence="7 13" id="KW-0808">Transferase</keyword>
<accession>A0A1H7UWF3</accession>
<dbReference type="EMBL" id="FOAW01000019">
    <property type="protein sequence ID" value="SEM00958.1"/>
    <property type="molecule type" value="Genomic_DNA"/>
</dbReference>
<dbReference type="SUPFAM" id="SSF103190">
    <property type="entry name" value="Sensory domain-like"/>
    <property type="match status" value="1"/>
</dbReference>
<dbReference type="GO" id="GO:0005886">
    <property type="term" value="C:plasma membrane"/>
    <property type="evidence" value="ECO:0007669"/>
    <property type="project" value="UniProtKB-SubCell"/>
</dbReference>
<evidence type="ECO:0000313" key="14">
    <source>
        <dbReference type="Proteomes" id="UP000198677"/>
    </source>
</evidence>
<dbReference type="Gene3D" id="3.30.565.10">
    <property type="entry name" value="Histidine kinase-like ATPase, C-terminal domain"/>
    <property type="match status" value="1"/>
</dbReference>
<organism evidence="13 14">
    <name type="scientific">Rhodococcus maanshanensis</name>
    <dbReference type="NCBI Taxonomy" id="183556"/>
    <lineage>
        <taxon>Bacteria</taxon>
        <taxon>Bacillati</taxon>
        <taxon>Actinomycetota</taxon>
        <taxon>Actinomycetes</taxon>
        <taxon>Mycobacteriales</taxon>
        <taxon>Nocardiaceae</taxon>
        <taxon>Rhodococcus</taxon>
    </lineage>
</organism>
<dbReference type="InterPro" id="IPR029151">
    <property type="entry name" value="Sensor-like_sf"/>
</dbReference>
<comment type="catalytic activity">
    <reaction evidence="1">
        <text>ATP + protein L-histidine = ADP + protein N-phospho-L-histidine.</text>
        <dbReference type="EC" id="2.7.13.3"/>
    </reaction>
</comment>
<evidence type="ECO:0000259" key="12">
    <source>
        <dbReference type="PROSITE" id="PS50109"/>
    </source>
</evidence>
<dbReference type="SMART" id="SM00387">
    <property type="entry name" value="HATPase_c"/>
    <property type="match status" value="1"/>
</dbReference>
<dbReference type="InterPro" id="IPR004358">
    <property type="entry name" value="Sig_transdc_His_kin-like_C"/>
</dbReference>
<protein>
    <recommendedName>
        <fullName evidence="3">histidine kinase</fullName>
        <ecNumber evidence="3">2.7.13.3</ecNumber>
    </recommendedName>
</protein>